<accession>A0A4Q7MRJ6</accession>
<comment type="caution">
    <text evidence="3">The sequence shown here is derived from an EMBL/GenBank/DDBJ whole genome shotgun (WGS) entry which is preliminary data.</text>
</comment>
<dbReference type="GO" id="GO:0005737">
    <property type="term" value="C:cytoplasm"/>
    <property type="evidence" value="ECO:0007669"/>
    <property type="project" value="TreeGrafter"/>
</dbReference>
<dbReference type="EMBL" id="SGXA01000002">
    <property type="protein sequence ID" value="RZS71376.1"/>
    <property type="molecule type" value="Genomic_DNA"/>
</dbReference>
<sequence length="269" mass="30220">MPIFVVVKNSNLLSHPAILHTIGRPLTVLPSVDSTNNYAMALAIEGKAKHGAAFFALEQTAGKGQRGRQWLTAPGDNIILSTIIKPGELPFYQQFLLSAAMALSCYEFFKNYAGDETRIKWPNDIYWRDRKAAGILIENRLETAGGQAIWDWAIVGMGVNINQARFDGAFRNPVSLKQITGRNFDVQALATTLCEYQEKWWKKLSAGEGRDILRAYHEAMYRIGEKVKLKKDSSVFETNVCGVTEQGQLHTKDVMDRYFAVGEVEWVLD</sequence>
<gene>
    <name evidence="3" type="ORF">EV199_3279</name>
</gene>
<evidence type="ECO:0000256" key="1">
    <source>
        <dbReference type="ARBA" id="ARBA00022598"/>
    </source>
</evidence>
<dbReference type="SUPFAM" id="SSF55681">
    <property type="entry name" value="Class II aaRS and biotin synthetases"/>
    <property type="match status" value="1"/>
</dbReference>
<organism evidence="3 4">
    <name type="scientific">Pseudobacter ginsenosidimutans</name>
    <dbReference type="NCBI Taxonomy" id="661488"/>
    <lineage>
        <taxon>Bacteria</taxon>
        <taxon>Pseudomonadati</taxon>
        <taxon>Bacteroidota</taxon>
        <taxon>Chitinophagia</taxon>
        <taxon>Chitinophagales</taxon>
        <taxon>Chitinophagaceae</taxon>
        <taxon>Pseudobacter</taxon>
    </lineage>
</organism>
<dbReference type="AlphaFoldDB" id="A0A4Q7MRJ6"/>
<name>A0A4Q7MRJ6_9BACT</name>
<dbReference type="CDD" id="cd16442">
    <property type="entry name" value="BPL"/>
    <property type="match status" value="1"/>
</dbReference>
<dbReference type="Pfam" id="PF03099">
    <property type="entry name" value="BPL_LplA_LipB"/>
    <property type="match status" value="1"/>
</dbReference>
<keyword evidence="1 3" id="KW-0436">Ligase</keyword>
<reference evidence="3 4" key="1">
    <citation type="submission" date="2019-02" db="EMBL/GenBank/DDBJ databases">
        <title>Genomic Encyclopedia of Type Strains, Phase IV (KMG-IV): sequencing the most valuable type-strain genomes for metagenomic binning, comparative biology and taxonomic classification.</title>
        <authorList>
            <person name="Goeker M."/>
        </authorList>
    </citation>
    <scope>NUCLEOTIDE SEQUENCE [LARGE SCALE GENOMIC DNA]</scope>
    <source>
        <strain evidence="3 4">DSM 18116</strain>
    </source>
</reference>
<evidence type="ECO:0000259" key="2">
    <source>
        <dbReference type="PROSITE" id="PS51733"/>
    </source>
</evidence>
<dbReference type="NCBIfam" id="TIGR00121">
    <property type="entry name" value="birA_ligase"/>
    <property type="match status" value="1"/>
</dbReference>
<proteinExistence type="predicted"/>
<keyword evidence="4" id="KW-1185">Reference proteome</keyword>
<feature type="domain" description="BPL/LPL catalytic" evidence="2">
    <location>
        <begin position="11"/>
        <end position="205"/>
    </location>
</feature>
<dbReference type="InterPro" id="IPR045864">
    <property type="entry name" value="aa-tRNA-synth_II/BPL/LPL"/>
</dbReference>
<dbReference type="PANTHER" id="PTHR12835">
    <property type="entry name" value="BIOTIN PROTEIN LIGASE"/>
    <property type="match status" value="1"/>
</dbReference>
<dbReference type="InterPro" id="IPR004408">
    <property type="entry name" value="Biotin_CoA_COase_ligase"/>
</dbReference>
<dbReference type="PANTHER" id="PTHR12835:SF5">
    <property type="entry name" value="BIOTIN--PROTEIN LIGASE"/>
    <property type="match status" value="1"/>
</dbReference>
<protein>
    <submittedName>
        <fullName evidence="3">BirA family biotin operon repressor/biotin-[acetyl-CoA-carboxylase] ligase</fullName>
    </submittedName>
</protein>
<dbReference type="InterPro" id="IPR004143">
    <property type="entry name" value="BPL_LPL_catalytic"/>
</dbReference>
<dbReference type="GO" id="GO:0004077">
    <property type="term" value="F:biotin--[biotin carboxyl-carrier protein] ligase activity"/>
    <property type="evidence" value="ECO:0007669"/>
    <property type="project" value="InterPro"/>
</dbReference>
<dbReference type="Gene3D" id="3.30.930.10">
    <property type="entry name" value="Bira Bifunctional Protein, Domain 2"/>
    <property type="match status" value="1"/>
</dbReference>
<evidence type="ECO:0000313" key="3">
    <source>
        <dbReference type="EMBL" id="RZS71376.1"/>
    </source>
</evidence>
<evidence type="ECO:0000313" key="4">
    <source>
        <dbReference type="Proteomes" id="UP000293874"/>
    </source>
</evidence>
<dbReference type="PROSITE" id="PS51733">
    <property type="entry name" value="BPL_LPL_CATALYTIC"/>
    <property type="match status" value="1"/>
</dbReference>
<dbReference type="Proteomes" id="UP000293874">
    <property type="component" value="Unassembled WGS sequence"/>
</dbReference>